<name>A0A497XD43_9PROT</name>
<dbReference type="OrthoDB" id="442188at2"/>
<dbReference type="EMBL" id="RCCI01000005">
    <property type="protein sequence ID" value="RLJ64873.1"/>
    <property type="molecule type" value="Genomic_DNA"/>
</dbReference>
<proteinExistence type="inferred from homology"/>
<organism evidence="3 4">
    <name type="scientific">Sulfurisoma sediminicola</name>
    <dbReference type="NCBI Taxonomy" id="1381557"/>
    <lineage>
        <taxon>Bacteria</taxon>
        <taxon>Pseudomonadati</taxon>
        <taxon>Pseudomonadota</taxon>
        <taxon>Betaproteobacteria</taxon>
        <taxon>Nitrosomonadales</taxon>
        <taxon>Sterolibacteriaceae</taxon>
        <taxon>Sulfurisoma</taxon>
    </lineage>
</organism>
<dbReference type="Proteomes" id="UP000268908">
    <property type="component" value="Unassembled WGS sequence"/>
</dbReference>
<dbReference type="Pfam" id="PF08547">
    <property type="entry name" value="CIA30"/>
    <property type="match status" value="1"/>
</dbReference>
<sequence length="167" mass="17938">MTPVLFDFSDPGSAALWSPINDGVMGGVSQSRLRHDTAGHAVFAGHVSFENNGGFASVRCRPGDLGRKDVVAYLLQVLGDGKRYKLNLRTDDGFDGVNYQAGFHPPAGSWASCRIASADFLPTWRGKPVADAPPLDTARVRQIGLMIADRQEGPFRLAVRSIAVEVA</sequence>
<comment type="similarity">
    <text evidence="1">Belongs to the CIA30 family.</text>
</comment>
<reference evidence="3 4" key="1">
    <citation type="submission" date="2018-10" db="EMBL/GenBank/DDBJ databases">
        <title>Genomic Encyclopedia of Type Strains, Phase IV (KMG-IV): sequencing the most valuable type-strain genomes for metagenomic binning, comparative biology and taxonomic classification.</title>
        <authorList>
            <person name="Goeker M."/>
        </authorList>
    </citation>
    <scope>NUCLEOTIDE SEQUENCE [LARGE SCALE GENOMIC DNA]</scope>
    <source>
        <strain evidence="3 4">DSM 26916</strain>
    </source>
</reference>
<keyword evidence="4" id="KW-1185">Reference proteome</keyword>
<dbReference type="RefSeq" id="WP_121241245.1">
    <property type="nucleotide sequence ID" value="NZ_BHVV01000006.1"/>
</dbReference>
<evidence type="ECO:0000313" key="3">
    <source>
        <dbReference type="EMBL" id="RLJ64873.1"/>
    </source>
</evidence>
<dbReference type="InterPro" id="IPR039131">
    <property type="entry name" value="NDUFAF1"/>
</dbReference>
<evidence type="ECO:0000259" key="2">
    <source>
        <dbReference type="Pfam" id="PF08547"/>
    </source>
</evidence>
<evidence type="ECO:0000256" key="1">
    <source>
        <dbReference type="ARBA" id="ARBA00007884"/>
    </source>
</evidence>
<dbReference type="InterPro" id="IPR008979">
    <property type="entry name" value="Galactose-bd-like_sf"/>
</dbReference>
<feature type="domain" description="NADH:ubiquinone oxidoreductase intermediate-associated protein 30" evidence="2">
    <location>
        <begin position="6"/>
        <end position="159"/>
    </location>
</feature>
<evidence type="ECO:0000313" key="4">
    <source>
        <dbReference type="Proteomes" id="UP000268908"/>
    </source>
</evidence>
<dbReference type="PANTHER" id="PTHR13194:SF19">
    <property type="entry name" value="NAD(P)-BINDING ROSSMANN-FOLD SUPERFAMILY PROTEIN"/>
    <property type="match status" value="1"/>
</dbReference>
<dbReference type="PANTHER" id="PTHR13194">
    <property type="entry name" value="COMPLEX I INTERMEDIATE-ASSOCIATED PROTEIN 30"/>
    <property type="match status" value="1"/>
</dbReference>
<dbReference type="SUPFAM" id="SSF49785">
    <property type="entry name" value="Galactose-binding domain-like"/>
    <property type="match status" value="1"/>
</dbReference>
<accession>A0A497XD43</accession>
<gene>
    <name evidence="3" type="ORF">DFR35_1521</name>
</gene>
<comment type="caution">
    <text evidence="3">The sequence shown here is derived from an EMBL/GenBank/DDBJ whole genome shotgun (WGS) entry which is preliminary data.</text>
</comment>
<dbReference type="InterPro" id="IPR013857">
    <property type="entry name" value="NADH-UbQ_OxRdtase-assoc_prot30"/>
</dbReference>
<dbReference type="AlphaFoldDB" id="A0A497XD43"/>
<protein>
    <submittedName>
        <fullName evidence="3">Complex I intermediate-associated protein 30 (CIA30)</fullName>
    </submittedName>
</protein>